<organism evidence="10 11">
    <name type="scientific">Larsenimonas rhizosphaerae</name>
    <dbReference type="NCBI Taxonomy" id="2944682"/>
    <lineage>
        <taxon>Bacteria</taxon>
        <taxon>Pseudomonadati</taxon>
        <taxon>Pseudomonadota</taxon>
        <taxon>Gammaproteobacteria</taxon>
        <taxon>Oceanospirillales</taxon>
        <taxon>Halomonadaceae</taxon>
        <taxon>Larsenimonas</taxon>
    </lineage>
</organism>
<keyword evidence="6 8" id="KW-0472">Membrane</keyword>
<comment type="subcellular location">
    <subcellularLocation>
        <location evidence="8">Cell inner membrane</location>
        <topology evidence="8">Single-pass type II membrane protein</topology>
    </subcellularLocation>
    <subcellularLocation>
        <location evidence="1">Cell membrane</location>
        <topology evidence="1">Single-pass type II membrane protein</topology>
    </subcellularLocation>
    <text evidence="8">Localizes to the division septum where it forms a ring structure.</text>
</comment>
<keyword evidence="4 8" id="KW-0812">Transmembrane</keyword>
<evidence type="ECO:0000313" key="11">
    <source>
        <dbReference type="Proteomes" id="UP001165678"/>
    </source>
</evidence>
<keyword evidence="7 8" id="KW-0131">Cell cycle</keyword>
<dbReference type="GO" id="GO:0005886">
    <property type="term" value="C:plasma membrane"/>
    <property type="evidence" value="ECO:0007669"/>
    <property type="project" value="UniProtKB-SubCell"/>
</dbReference>
<dbReference type="Proteomes" id="UP001165678">
    <property type="component" value="Unassembled WGS sequence"/>
</dbReference>
<dbReference type="Pfam" id="PF04999">
    <property type="entry name" value="FtsL"/>
    <property type="match status" value="1"/>
</dbReference>
<dbReference type="NCBIfam" id="TIGR02209">
    <property type="entry name" value="ftsL_broad"/>
    <property type="match status" value="1"/>
</dbReference>
<keyword evidence="11" id="KW-1185">Reference proteome</keyword>
<evidence type="ECO:0000256" key="5">
    <source>
        <dbReference type="ARBA" id="ARBA00022989"/>
    </source>
</evidence>
<sequence>MAKRRRSQLRYEFLGQLPFSPRFRVTYVGVGILFLLVVISAFVVVSSAHHTRVQYVRLQKMERQHDQLQTTWSRLLLEESTWSSPSRIEALARKRLDMHVPDVNESRVIRP</sequence>
<evidence type="ECO:0000256" key="1">
    <source>
        <dbReference type="ARBA" id="ARBA00004401"/>
    </source>
</evidence>
<dbReference type="PANTHER" id="PTHR37479">
    <property type="entry name" value="CELL DIVISION PROTEIN FTSL"/>
    <property type="match status" value="1"/>
</dbReference>
<evidence type="ECO:0000256" key="7">
    <source>
        <dbReference type="ARBA" id="ARBA00023306"/>
    </source>
</evidence>
<dbReference type="PANTHER" id="PTHR37479:SF1">
    <property type="entry name" value="CELL DIVISION PROTEIN FTSL"/>
    <property type="match status" value="1"/>
</dbReference>
<keyword evidence="5 8" id="KW-1133">Transmembrane helix</keyword>
<dbReference type="RefSeq" id="WP_250937620.1">
    <property type="nucleotide sequence ID" value="NZ_JAMLJK010000001.1"/>
</dbReference>
<evidence type="ECO:0000256" key="8">
    <source>
        <dbReference type="HAMAP-Rule" id="MF_00910"/>
    </source>
</evidence>
<evidence type="ECO:0000256" key="3">
    <source>
        <dbReference type="ARBA" id="ARBA00022618"/>
    </source>
</evidence>
<comment type="subunit">
    <text evidence="8">Part of a complex composed of FtsB, FtsL and FtsQ.</text>
</comment>
<dbReference type="InterPro" id="IPR011922">
    <property type="entry name" value="Cell_div_FtsL"/>
</dbReference>
<comment type="similarity">
    <text evidence="8">Belongs to the FtsL family.</text>
</comment>
<gene>
    <name evidence="8 10" type="primary">ftsL</name>
    <name evidence="10" type="ORF">OQ287_05845</name>
</gene>
<dbReference type="EMBL" id="JAPIVE010000001">
    <property type="protein sequence ID" value="MCX2523756.1"/>
    <property type="molecule type" value="Genomic_DNA"/>
</dbReference>
<comment type="caution">
    <text evidence="10">The sequence shown here is derived from an EMBL/GenBank/DDBJ whole genome shotgun (WGS) entry which is preliminary data.</text>
</comment>
<name>A0AA41ZFM5_9GAMM</name>
<evidence type="ECO:0000256" key="4">
    <source>
        <dbReference type="ARBA" id="ARBA00022692"/>
    </source>
</evidence>
<evidence type="ECO:0000256" key="2">
    <source>
        <dbReference type="ARBA" id="ARBA00022475"/>
    </source>
</evidence>
<evidence type="ECO:0000256" key="9">
    <source>
        <dbReference type="NCBIfam" id="TIGR02209"/>
    </source>
</evidence>
<dbReference type="GO" id="GO:0043093">
    <property type="term" value="P:FtsZ-dependent cytokinesis"/>
    <property type="evidence" value="ECO:0007669"/>
    <property type="project" value="UniProtKB-UniRule"/>
</dbReference>
<dbReference type="GO" id="GO:0032153">
    <property type="term" value="C:cell division site"/>
    <property type="evidence" value="ECO:0007669"/>
    <property type="project" value="UniProtKB-UniRule"/>
</dbReference>
<proteinExistence type="inferred from homology"/>
<keyword evidence="3 8" id="KW-0132">Cell division</keyword>
<dbReference type="AlphaFoldDB" id="A0AA41ZFM5"/>
<keyword evidence="2 8" id="KW-1003">Cell membrane</keyword>
<evidence type="ECO:0000256" key="6">
    <source>
        <dbReference type="ARBA" id="ARBA00023136"/>
    </source>
</evidence>
<feature type="transmembrane region" description="Helical" evidence="8">
    <location>
        <begin position="25"/>
        <end position="45"/>
    </location>
</feature>
<accession>A0AA41ZFM5</accession>
<keyword evidence="8" id="KW-0997">Cell inner membrane</keyword>
<protein>
    <recommendedName>
        <fullName evidence="8 9">Cell division protein FtsL</fullName>
    </recommendedName>
</protein>
<comment type="function">
    <text evidence="8">Essential cell division protein. May link together the upstream cell division proteins, which are predominantly cytoplasmic, with the downstream cell division proteins, which are predominantly periplasmic.</text>
</comment>
<reference evidence="10" key="1">
    <citation type="submission" date="2022-11" db="EMBL/GenBank/DDBJ databases">
        <title>Larsenimonas rhizosphaerae sp. nov., isolated from a tidal mudflat.</title>
        <authorList>
            <person name="Lee S.D."/>
            <person name="Kim I.S."/>
        </authorList>
    </citation>
    <scope>NUCLEOTIDE SEQUENCE</scope>
    <source>
        <strain evidence="10">GH2-1</strain>
    </source>
</reference>
<dbReference type="HAMAP" id="MF_00910">
    <property type="entry name" value="FtsL"/>
    <property type="match status" value="1"/>
</dbReference>
<evidence type="ECO:0000313" key="10">
    <source>
        <dbReference type="EMBL" id="MCX2523756.1"/>
    </source>
</evidence>